<evidence type="ECO:0000256" key="5">
    <source>
        <dbReference type="ARBA" id="ARBA00023136"/>
    </source>
</evidence>
<keyword evidence="3 6" id="KW-0812">Transmembrane</keyword>
<comment type="subcellular location">
    <subcellularLocation>
        <location evidence="1">Cell membrane</location>
        <topology evidence="1">Multi-pass membrane protein</topology>
    </subcellularLocation>
</comment>
<feature type="transmembrane region" description="Helical" evidence="6">
    <location>
        <begin position="183"/>
        <end position="201"/>
    </location>
</feature>
<dbReference type="PANTHER" id="PTHR33406:SF11">
    <property type="entry name" value="MEMBRANE PROTEIN SCO6666-RELATED"/>
    <property type="match status" value="1"/>
</dbReference>
<keyword evidence="4 6" id="KW-1133">Transmembrane helix</keyword>
<feature type="transmembrane region" description="Helical" evidence="6">
    <location>
        <begin position="644"/>
        <end position="665"/>
    </location>
</feature>
<sequence length="722" mass="75786">MFERLGAGVYRWRLLVVISSLIGVVLCAIVGFGVIPKLDSGGFNDPGSDSAAVEKILQEDFDSPGADLIVALKGTVSADDLAFAALGKLIADEISALAGVKRVTSYWLTMSPTLKSTDGNGGVLLVTYDPASVVAGSVITDEIRGIIGTVDLGSTAVYLGGSAAVSQAITGQISSDLARSESIAIPLTIILLLIVFGSMVAAGMPLLVGLASILGSFFVLYLLTYLTDVSVFALNLVTGLGLGLGIDYSLLVVSRFREELASGKEVSAAVARTVASAGRTVVFSGLTVALTLAALLFFPQFFLRSFAFGGISVVAFAVFGAVIVLPAVLGLLGPRINLLRIRRSIDKPNRGARWATLAQAIMRRPWPVVIGCTAVLMLLAWPAVGAKYGQIDERALPKSNIAVLDSAAITNNFPGLGRAPIEVMMPGELSAEVIAPYAAALSKVATVEEVDSPAGMFVAGERVGESTGRSTLTSGDTTRLIATSTQRPRSPESEIVIAELRAVPPPISGVQIGGFAAQYTDSQQGILRVLPWALGWVLITVLILLFMFTGSILMPIKAVILNILSLSAAIGVIVWVFQDGHLTWLVGDVNITGTIDTSSVVLTAIVAFGLSMDYEVFLLSRIKEEYDRTGDNTTSVALGLQRSAGIISAAALLLAVNFAAFIPASVTNIKILGLGVTVAILLDATIVRLLLVPAFMRIAGRANWWAPAPLRRLHERFGLSGH</sequence>
<dbReference type="InterPro" id="IPR000731">
    <property type="entry name" value="SSD"/>
</dbReference>
<feature type="transmembrane region" description="Helical" evidence="6">
    <location>
        <begin position="281"/>
        <end position="302"/>
    </location>
</feature>
<feature type="transmembrane region" description="Helical" evidence="6">
    <location>
        <begin position="206"/>
        <end position="226"/>
    </location>
</feature>
<dbReference type="InterPro" id="IPR050545">
    <property type="entry name" value="Mycobact_MmpL"/>
</dbReference>
<evidence type="ECO:0000313" key="8">
    <source>
        <dbReference type="EMBL" id="CAB5028319.1"/>
    </source>
</evidence>
<dbReference type="Pfam" id="PF03176">
    <property type="entry name" value="MMPL"/>
    <property type="match status" value="2"/>
</dbReference>
<dbReference type="PROSITE" id="PS50156">
    <property type="entry name" value="SSD"/>
    <property type="match status" value="1"/>
</dbReference>
<protein>
    <submittedName>
        <fullName evidence="8">Unannotated protein</fullName>
    </submittedName>
</protein>
<dbReference type="EMBL" id="CAFBPJ010000199">
    <property type="protein sequence ID" value="CAB5028319.1"/>
    <property type="molecule type" value="Genomic_DNA"/>
</dbReference>
<feature type="transmembrane region" description="Helical" evidence="6">
    <location>
        <begin position="12"/>
        <end position="35"/>
    </location>
</feature>
<proteinExistence type="predicted"/>
<evidence type="ECO:0000256" key="4">
    <source>
        <dbReference type="ARBA" id="ARBA00022989"/>
    </source>
</evidence>
<dbReference type="Gene3D" id="1.20.1640.10">
    <property type="entry name" value="Multidrug efflux transporter AcrB transmembrane domain"/>
    <property type="match status" value="2"/>
</dbReference>
<keyword evidence="2" id="KW-1003">Cell membrane</keyword>
<feature type="transmembrane region" description="Helical" evidence="6">
    <location>
        <begin position="598"/>
        <end position="619"/>
    </location>
</feature>
<organism evidence="8">
    <name type="scientific">freshwater metagenome</name>
    <dbReference type="NCBI Taxonomy" id="449393"/>
    <lineage>
        <taxon>unclassified sequences</taxon>
        <taxon>metagenomes</taxon>
        <taxon>ecological metagenomes</taxon>
    </lineage>
</organism>
<evidence type="ECO:0000256" key="2">
    <source>
        <dbReference type="ARBA" id="ARBA00022475"/>
    </source>
</evidence>
<dbReference type="GO" id="GO:0005886">
    <property type="term" value="C:plasma membrane"/>
    <property type="evidence" value="ECO:0007669"/>
    <property type="project" value="UniProtKB-SubCell"/>
</dbReference>
<evidence type="ECO:0000259" key="7">
    <source>
        <dbReference type="PROSITE" id="PS50156"/>
    </source>
</evidence>
<feature type="transmembrane region" description="Helical" evidence="6">
    <location>
        <begin position="366"/>
        <end position="384"/>
    </location>
</feature>
<feature type="transmembrane region" description="Helical" evidence="6">
    <location>
        <begin position="308"/>
        <end position="333"/>
    </location>
</feature>
<feature type="domain" description="SSD" evidence="7">
    <location>
        <begin position="208"/>
        <end position="331"/>
    </location>
</feature>
<gene>
    <name evidence="8" type="ORF">UFOPK4092_01382</name>
</gene>
<feature type="transmembrane region" description="Helical" evidence="6">
    <location>
        <begin position="671"/>
        <end position="691"/>
    </location>
</feature>
<dbReference type="SUPFAM" id="SSF82866">
    <property type="entry name" value="Multidrug efflux transporter AcrB transmembrane domain"/>
    <property type="match status" value="2"/>
</dbReference>
<name>A0A6J7RHQ5_9ZZZZ</name>
<feature type="transmembrane region" description="Helical" evidence="6">
    <location>
        <begin position="559"/>
        <end position="578"/>
    </location>
</feature>
<dbReference type="AlphaFoldDB" id="A0A6J7RHQ5"/>
<feature type="transmembrane region" description="Helical" evidence="6">
    <location>
        <begin position="232"/>
        <end position="253"/>
    </location>
</feature>
<evidence type="ECO:0000256" key="1">
    <source>
        <dbReference type="ARBA" id="ARBA00004651"/>
    </source>
</evidence>
<evidence type="ECO:0000256" key="3">
    <source>
        <dbReference type="ARBA" id="ARBA00022692"/>
    </source>
</evidence>
<keyword evidence="5 6" id="KW-0472">Membrane</keyword>
<evidence type="ECO:0000256" key="6">
    <source>
        <dbReference type="SAM" id="Phobius"/>
    </source>
</evidence>
<reference evidence="8" key="1">
    <citation type="submission" date="2020-05" db="EMBL/GenBank/DDBJ databases">
        <authorList>
            <person name="Chiriac C."/>
            <person name="Salcher M."/>
            <person name="Ghai R."/>
            <person name="Kavagutti S V."/>
        </authorList>
    </citation>
    <scope>NUCLEOTIDE SEQUENCE</scope>
</reference>
<accession>A0A6J7RHQ5</accession>
<feature type="transmembrane region" description="Helical" evidence="6">
    <location>
        <begin position="529"/>
        <end position="547"/>
    </location>
</feature>
<dbReference type="InterPro" id="IPR004869">
    <property type="entry name" value="MMPL_dom"/>
</dbReference>
<dbReference type="PANTHER" id="PTHR33406">
    <property type="entry name" value="MEMBRANE PROTEIN MJ1562-RELATED"/>
    <property type="match status" value="1"/>
</dbReference>